<reference evidence="1" key="5">
    <citation type="journal article" date="2021" name="G3 (Bethesda)">
        <title>Aegilops tauschii genome assembly Aet v5.0 features greater sequence contiguity and improved annotation.</title>
        <authorList>
            <person name="Wang L."/>
            <person name="Zhu T."/>
            <person name="Rodriguez J.C."/>
            <person name="Deal K.R."/>
            <person name="Dubcovsky J."/>
            <person name="McGuire P.E."/>
            <person name="Lux T."/>
            <person name="Spannagl M."/>
            <person name="Mayer K.F.X."/>
            <person name="Baldrich P."/>
            <person name="Meyers B.C."/>
            <person name="Huo N."/>
            <person name="Gu Y.Q."/>
            <person name="Zhou H."/>
            <person name="Devos K.M."/>
            <person name="Bennetzen J.L."/>
            <person name="Unver T."/>
            <person name="Budak H."/>
            <person name="Gulick P.J."/>
            <person name="Galiba G."/>
            <person name="Kalapos B."/>
            <person name="Nelson D.R."/>
            <person name="Li P."/>
            <person name="You F.M."/>
            <person name="Luo M.C."/>
            <person name="Dvorak J."/>
        </authorList>
    </citation>
    <scope>NUCLEOTIDE SEQUENCE [LARGE SCALE GENOMIC DNA]</scope>
    <source>
        <strain evidence="1">cv. AL8/78</strain>
    </source>
</reference>
<evidence type="ECO:0000313" key="2">
    <source>
        <dbReference type="Proteomes" id="UP000015105"/>
    </source>
</evidence>
<proteinExistence type="predicted"/>
<accession>A0A453ENU3</accession>
<evidence type="ECO:0000313" key="1">
    <source>
        <dbReference type="EnsemblPlants" id="AET3Gv20410500.7"/>
    </source>
</evidence>
<reference evidence="1" key="3">
    <citation type="journal article" date="2017" name="Nature">
        <title>Genome sequence of the progenitor of the wheat D genome Aegilops tauschii.</title>
        <authorList>
            <person name="Luo M.C."/>
            <person name="Gu Y.Q."/>
            <person name="Puiu D."/>
            <person name="Wang H."/>
            <person name="Twardziok S.O."/>
            <person name="Deal K.R."/>
            <person name="Huo N."/>
            <person name="Zhu T."/>
            <person name="Wang L."/>
            <person name="Wang Y."/>
            <person name="McGuire P.E."/>
            <person name="Liu S."/>
            <person name="Long H."/>
            <person name="Ramasamy R.K."/>
            <person name="Rodriguez J.C."/>
            <person name="Van S.L."/>
            <person name="Yuan L."/>
            <person name="Wang Z."/>
            <person name="Xia Z."/>
            <person name="Xiao L."/>
            <person name="Anderson O.D."/>
            <person name="Ouyang S."/>
            <person name="Liang Y."/>
            <person name="Zimin A.V."/>
            <person name="Pertea G."/>
            <person name="Qi P."/>
            <person name="Bennetzen J.L."/>
            <person name="Dai X."/>
            <person name="Dawson M.W."/>
            <person name="Muller H.G."/>
            <person name="Kugler K."/>
            <person name="Rivarola-Duarte L."/>
            <person name="Spannagl M."/>
            <person name="Mayer K.F.X."/>
            <person name="Lu F.H."/>
            <person name="Bevan M.W."/>
            <person name="Leroy P."/>
            <person name="Li P."/>
            <person name="You F.M."/>
            <person name="Sun Q."/>
            <person name="Liu Z."/>
            <person name="Lyons E."/>
            <person name="Wicker T."/>
            <person name="Salzberg S.L."/>
            <person name="Devos K.M."/>
            <person name="Dvorak J."/>
        </authorList>
    </citation>
    <scope>NUCLEOTIDE SEQUENCE [LARGE SCALE GENOMIC DNA]</scope>
    <source>
        <strain evidence="1">cv. AL8/78</strain>
    </source>
</reference>
<dbReference type="EnsemblPlants" id="AET3Gv20410500.7">
    <property type="protein sequence ID" value="AET3Gv20410500.7"/>
    <property type="gene ID" value="AET3Gv20410500"/>
</dbReference>
<keyword evidence="2" id="KW-1185">Reference proteome</keyword>
<name>A0A453ENU3_AEGTS</name>
<reference evidence="1" key="4">
    <citation type="submission" date="2019-03" db="UniProtKB">
        <authorList>
            <consortium name="EnsemblPlants"/>
        </authorList>
    </citation>
    <scope>IDENTIFICATION</scope>
</reference>
<dbReference type="Proteomes" id="UP000015105">
    <property type="component" value="Chromosome 3D"/>
</dbReference>
<organism evidence="1 2">
    <name type="scientific">Aegilops tauschii subsp. strangulata</name>
    <name type="common">Goatgrass</name>
    <dbReference type="NCBI Taxonomy" id="200361"/>
    <lineage>
        <taxon>Eukaryota</taxon>
        <taxon>Viridiplantae</taxon>
        <taxon>Streptophyta</taxon>
        <taxon>Embryophyta</taxon>
        <taxon>Tracheophyta</taxon>
        <taxon>Spermatophyta</taxon>
        <taxon>Magnoliopsida</taxon>
        <taxon>Liliopsida</taxon>
        <taxon>Poales</taxon>
        <taxon>Poaceae</taxon>
        <taxon>BOP clade</taxon>
        <taxon>Pooideae</taxon>
        <taxon>Triticodae</taxon>
        <taxon>Triticeae</taxon>
        <taxon>Triticinae</taxon>
        <taxon>Aegilops</taxon>
    </lineage>
</organism>
<reference evidence="2" key="1">
    <citation type="journal article" date="2014" name="Science">
        <title>Ancient hybridizations among the ancestral genomes of bread wheat.</title>
        <authorList>
            <consortium name="International Wheat Genome Sequencing Consortium,"/>
            <person name="Marcussen T."/>
            <person name="Sandve S.R."/>
            <person name="Heier L."/>
            <person name="Spannagl M."/>
            <person name="Pfeifer M."/>
            <person name="Jakobsen K.S."/>
            <person name="Wulff B.B."/>
            <person name="Steuernagel B."/>
            <person name="Mayer K.F."/>
            <person name="Olsen O.A."/>
        </authorList>
    </citation>
    <scope>NUCLEOTIDE SEQUENCE [LARGE SCALE GENOMIC DNA]</scope>
    <source>
        <strain evidence="2">cv. AL8/78</strain>
    </source>
</reference>
<reference evidence="2" key="2">
    <citation type="journal article" date="2017" name="Nat. Plants">
        <title>The Aegilops tauschii genome reveals multiple impacts of transposons.</title>
        <authorList>
            <person name="Zhao G."/>
            <person name="Zou C."/>
            <person name="Li K."/>
            <person name="Wang K."/>
            <person name="Li T."/>
            <person name="Gao L."/>
            <person name="Zhang X."/>
            <person name="Wang H."/>
            <person name="Yang Z."/>
            <person name="Liu X."/>
            <person name="Jiang W."/>
            <person name="Mao L."/>
            <person name="Kong X."/>
            <person name="Jiao Y."/>
            <person name="Jia J."/>
        </authorList>
    </citation>
    <scope>NUCLEOTIDE SEQUENCE [LARGE SCALE GENOMIC DNA]</scope>
    <source>
        <strain evidence="2">cv. AL8/78</strain>
    </source>
</reference>
<dbReference type="Gramene" id="AET3Gv20410500.7">
    <property type="protein sequence ID" value="AET3Gv20410500.7"/>
    <property type="gene ID" value="AET3Gv20410500"/>
</dbReference>
<dbReference type="AlphaFoldDB" id="A0A453ENU3"/>
<dbReference type="Gramene" id="AET3Gv20410500.6">
    <property type="protein sequence ID" value="AET3Gv20410500.6"/>
    <property type="gene ID" value="AET3Gv20410500"/>
</dbReference>
<sequence>HSYIALVSSQGFLAVGIHAKGRNLMFNIDTMKLLLDMNLKTPSYYEFSLCSFCPC</sequence>
<protein>
    <submittedName>
        <fullName evidence="1">Uncharacterized protein</fullName>
    </submittedName>
</protein>
<dbReference type="EnsemblPlants" id="AET3Gv20410500.6">
    <property type="protein sequence ID" value="AET3Gv20410500.6"/>
    <property type="gene ID" value="AET3Gv20410500"/>
</dbReference>